<dbReference type="Pfam" id="PF07967">
    <property type="entry name" value="zf-C3HC"/>
    <property type="match status" value="1"/>
</dbReference>
<evidence type="ECO:0008006" key="12">
    <source>
        <dbReference type="Google" id="ProtNLM"/>
    </source>
</evidence>
<evidence type="ECO:0000313" key="10">
    <source>
        <dbReference type="EMBL" id="CAH3141657.1"/>
    </source>
</evidence>
<protein>
    <recommendedName>
        <fullName evidence="12">Nuclear-interacting partner of ALK</fullName>
    </recommendedName>
</protein>
<feature type="compositionally biased region" description="Basic and acidic residues" evidence="7">
    <location>
        <begin position="325"/>
        <end position="343"/>
    </location>
</feature>
<evidence type="ECO:0000259" key="8">
    <source>
        <dbReference type="Pfam" id="PF07967"/>
    </source>
</evidence>
<dbReference type="Pfam" id="PF08600">
    <property type="entry name" value="NuBaID_C"/>
    <property type="match status" value="1"/>
</dbReference>
<dbReference type="PANTHER" id="PTHR15835:SF6">
    <property type="entry name" value="ZINC FINGER C3HC-TYPE PROTEIN 1"/>
    <property type="match status" value="1"/>
</dbReference>
<evidence type="ECO:0000256" key="5">
    <source>
        <dbReference type="ARBA" id="ARBA00023242"/>
    </source>
</evidence>
<evidence type="ECO:0000259" key="9">
    <source>
        <dbReference type="Pfam" id="PF08600"/>
    </source>
</evidence>
<name>A0ABN8PDE7_9CNID</name>
<comment type="subcellular location">
    <subcellularLocation>
        <location evidence="1">Nucleus</location>
    </subcellularLocation>
</comment>
<feature type="compositionally biased region" description="Polar residues" evidence="7">
    <location>
        <begin position="298"/>
        <end position="316"/>
    </location>
</feature>
<evidence type="ECO:0000313" key="11">
    <source>
        <dbReference type="Proteomes" id="UP001159405"/>
    </source>
</evidence>
<organism evidence="10 11">
    <name type="scientific">Porites lobata</name>
    <dbReference type="NCBI Taxonomy" id="104759"/>
    <lineage>
        <taxon>Eukaryota</taxon>
        <taxon>Metazoa</taxon>
        <taxon>Cnidaria</taxon>
        <taxon>Anthozoa</taxon>
        <taxon>Hexacorallia</taxon>
        <taxon>Scleractinia</taxon>
        <taxon>Fungiina</taxon>
        <taxon>Poritidae</taxon>
        <taxon>Porites</taxon>
    </lineage>
</organism>
<comment type="function">
    <text evidence="6">Required for proper positioning of a substantial amount of TPR at the nuclear basket (NB) through interaction with TPR.</text>
</comment>
<comment type="caution">
    <text evidence="10">The sequence shown here is derived from an EMBL/GenBank/DDBJ whole genome shotgun (WGS) entry which is preliminary data.</text>
</comment>
<dbReference type="EMBL" id="CALNXK010000067">
    <property type="protein sequence ID" value="CAH3141657.1"/>
    <property type="molecule type" value="Genomic_DNA"/>
</dbReference>
<sequence length="503" mass="56971">MAAAVEGTPRRVRALLSSFLHSSENEEEKRSLEQEESDLDSFCRSQPRNKEAFWSRVETFTPFTWFAKPLALSPLFCAQYGWENSEVDILQCVRCKATLDATISTTWDPDMYSKTCEQLKEALVTGHSKLCPWPDNPSPESFLKLPMYSYSQWLEDYRARWRSIVTLVDEIPLIDEQAIEDMDCLSPGHIEGLQNLVDPGSICWTRNELDLEQASKASCVIALCGWQGSAASDSEVNTISCSLCRRELGVWNFFPLTHVPSEQEEAVDKESPSYLDTGQIYDEERSRQRKADQEKSFRSGSNVEENTIEYSGNGDQSEPMEESESSDKSEKTSTGDTLTEKEYINQLTDKPLEPFSLKSPLHRSLSNLPGEEATESLCVEVENESLSERLQDLDSELEFMGCAREGNLEREDLGPRAKRRRLQEVEKSTFHVLNEHRTWCPWVVSMTSNDGTTSPAGWRLLLGTLLPSMSPTSTQLIHETPPQDAWKTVRKLLGDCYSPAKQV</sequence>
<gene>
    <name evidence="10" type="ORF">PLOB_00041881</name>
</gene>
<evidence type="ECO:0000256" key="1">
    <source>
        <dbReference type="ARBA" id="ARBA00004123"/>
    </source>
</evidence>
<keyword evidence="2" id="KW-0479">Metal-binding</keyword>
<keyword evidence="4" id="KW-0862">Zinc</keyword>
<feature type="compositionally biased region" description="Basic and acidic residues" evidence="7">
    <location>
        <begin position="282"/>
        <end position="297"/>
    </location>
</feature>
<keyword evidence="11" id="KW-1185">Reference proteome</keyword>
<feature type="domain" description="C3HC-type" evidence="8">
    <location>
        <begin position="47"/>
        <end position="173"/>
    </location>
</feature>
<dbReference type="InterPro" id="IPR012935">
    <property type="entry name" value="NuBaID_N"/>
</dbReference>
<evidence type="ECO:0000256" key="4">
    <source>
        <dbReference type="ARBA" id="ARBA00022833"/>
    </source>
</evidence>
<evidence type="ECO:0000256" key="2">
    <source>
        <dbReference type="ARBA" id="ARBA00022723"/>
    </source>
</evidence>
<dbReference type="InterPro" id="IPR013909">
    <property type="entry name" value="NuBaID_C"/>
</dbReference>
<keyword evidence="3" id="KW-0863">Zinc-finger</keyword>
<evidence type="ECO:0000256" key="3">
    <source>
        <dbReference type="ARBA" id="ARBA00022771"/>
    </source>
</evidence>
<feature type="region of interest" description="Disordered" evidence="7">
    <location>
        <begin position="262"/>
        <end position="355"/>
    </location>
</feature>
<dbReference type="Proteomes" id="UP001159405">
    <property type="component" value="Unassembled WGS sequence"/>
</dbReference>
<accession>A0ABN8PDE7</accession>
<reference evidence="10 11" key="1">
    <citation type="submission" date="2022-05" db="EMBL/GenBank/DDBJ databases">
        <authorList>
            <consortium name="Genoscope - CEA"/>
            <person name="William W."/>
        </authorList>
    </citation>
    <scope>NUCLEOTIDE SEQUENCE [LARGE SCALE GENOMIC DNA]</scope>
</reference>
<feature type="domain" description="NuBaID C-terminal" evidence="9">
    <location>
        <begin position="219"/>
        <end position="451"/>
    </location>
</feature>
<dbReference type="PANTHER" id="PTHR15835">
    <property type="entry name" value="NUCLEAR-INTERACTING PARTNER OF ALK"/>
    <property type="match status" value="1"/>
</dbReference>
<keyword evidence="5" id="KW-0539">Nucleus</keyword>
<evidence type="ECO:0000256" key="7">
    <source>
        <dbReference type="SAM" id="MobiDB-lite"/>
    </source>
</evidence>
<evidence type="ECO:0000256" key="6">
    <source>
        <dbReference type="ARBA" id="ARBA00044931"/>
    </source>
</evidence>
<proteinExistence type="predicted"/>